<dbReference type="Pfam" id="PF00024">
    <property type="entry name" value="PAN_1"/>
    <property type="match status" value="1"/>
</dbReference>
<feature type="chain" id="PRO_5012076907" description="Apple domain-containing protein" evidence="1">
    <location>
        <begin position="19"/>
        <end position="297"/>
    </location>
</feature>
<gene>
    <name evidence="3" type="ORF">THRCLA_01065</name>
</gene>
<dbReference type="Proteomes" id="UP000243217">
    <property type="component" value="Unassembled WGS sequence"/>
</dbReference>
<dbReference type="InterPro" id="IPR003609">
    <property type="entry name" value="Pan_app"/>
</dbReference>
<dbReference type="Pfam" id="PF14295">
    <property type="entry name" value="PAN_4"/>
    <property type="match status" value="1"/>
</dbReference>
<dbReference type="SUPFAM" id="SSF57414">
    <property type="entry name" value="Hairpin loop containing domain-like"/>
    <property type="match status" value="1"/>
</dbReference>
<evidence type="ECO:0000256" key="1">
    <source>
        <dbReference type="SAM" id="SignalP"/>
    </source>
</evidence>
<name>A0A1W0A9L7_9STRA</name>
<proteinExistence type="predicted"/>
<feature type="signal peptide" evidence="1">
    <location>
        <begin position="1"/>
        <end position="18"/>
    </location>
</feature>
<keyword evidence="4" id="KW-1185">Reference proteome</keyword>
<comment type="caution">
    <text evidence="3">The sequence shown here is derived from an EMBL/GenBank/DDBJ whole genome shotgun (WGS) entry which is preliminary data.</text>
</comment>
<evidence type="ECO:0000313" key="3">
    <source>
        <dbReference type="EMBL" id="OQS06908.1"/>
    </source>
</evidence>
<dbReference type="Gene3D" id="3.50.4.10">
    <property type="entry name" value="Hepatocyte Growth Factor"/>
    <property type="match status" value="1"/>
</dbReference>
<feature type="domain" description="Apple" evidence="2">
    <location>
        <begin position="130"/>
        <end position="216"/>
    </location>
</feature>
<organism evidence="3 4">
    <name type="scientific">Thraustotheca clavata</name>
    <dbReference type="NCBI Taxonomy" id="74557"/>
    <lineage>
        <taxon>Eukaryota</taxon>
        <taxon>Sar</taxon>
        <taxon>Stramenopiles</taxon>
        <taxon>Oomycota</taxon>
        <taxon>Saprolegniomycetes</taxon>
        <taxon>Saprolegniales</taxon>
        <taxon>Achlyaceae</taxon>
        <taxon>Thraustotheca</taxon>
    </lineage>
</organism>
<dbReference type="PROSITE" id="PS50948">
    <property type="entry name" value="PAN"/>
    <property type="match status" value="1"/>
</dbReference>
<dbReference type="AlphaFoldDB" id="A0A1W0A9L7"/>
<evidence type="ECO:0000259" key="2">
    <source>
        <dbReference type="PROSITE" id="PS50948"/>
    </source>
</evidence>
<reference evidence="3 4" key="1">
    <citation type="journal article" date="2014" name="Genome Biol. Evol.">
        <title>The secreted proteins of Achlya hypogyna and Thraustotheca clavata identify the ancestral oomycete secretome and reveal gene acquisitions by horizontal gene transfer.</title>
        <authorList>
            <person name="Misner I."/>
            <person name="Blouin N."/>
            <person name="Leonard G."/>
            <person name="Richards T.A."/>
            <person name="Lane C.E."/>
        </authorList>
    </citation>
    <scope>NUCLEOTIDE SEQUENCE [LARGE SCALE GENOMIC DNA]</scope>
    <source>
        <strain evidence="3 4">ATCC 34112</strain>
    </source>
</reference>
<protein>
    <recommendedName>
        <fullName evidence="2">Apple domain-containing protein</fullName>
    </recommendedName>
</protein>
<keyword evidence="1" id="KW-0732">Signal</keyword>
<evidence type="ECO:0000313" key="4">
    <source>
        <dbReference type="Proteomes" id="UP000243217"/>
    </source>
</evidence>
<dbReference type="EMBL" id="JNBS01000293">
    <property type="protein sequence ID" value="OQS06908.1"/>
    <property type="molecule type" value="Genomic_DNA"/>
</dbReference>
<accession>A0A1W0A9L7</accession>
<sequence>MKFITLSCLTFLGNLAVAKNQQQFKTCQTDFDCNSDFHCQVTTDGTFSMCQPGARPTRRIFVCSDQTNFHGDDIMVQNLNFRACLSRCEAYEDCNAITWIAETDQGECRLKHLVDPMRQATTDDRPMKSCKAVMINWVFKPNYQLQGPVLTKLQDQNSMRDCMNACMNSDQCGAVTFYKHHRTCVLNTRARNYIPVSANTPNIDAISAIRHGYRACFANGNLKLGDVTINFIGTFQDCNKCISSHKSNAFAWLMSTSTSESEERIGKCYCKTIDSSMLSTIAATVSSDNKGFIVCLA</sequence>